<dbReference type="PROSITE" id="PS00028">
    <property type="entry name" value="ZINC_FINGER_C2H2_1"/>
    <property type="match status" value="2"/>
</dbReference>
<dbReference type="PROSITE" id="PS50157">
    <property type="entry name" value="ZINC_FINGER_C2H2_2"/>
    <property type="match status" value="1"/>
</dbReference>
<dbReference type="Gene3D" id="3.30.160.60">
    <property type="entry name" value="Classic Zinc Finger"/>
    <property type="match status" value="1"/>
</dbReference>
<gene>
    <name evidence="8" type="primary">ZnF221</name>
</gene>
<feature type="compositionally biased region" description="Polar residues" evidence="6">
    <location>
        <begin position="247"/>
        <end position="281"/>
    </location>
</feature>
<protein>
    <submittedName>
        <fullName evidence="8">Zinc finger protein 221</fullName>
    </submittedName>
</protein>
<dbReference type="SUPFAM" id="SSF57667">
    <property type="entry name" value="beta-beta-alpha zinc fingers"/>
    <property type="match status" value="1"/>
</dbReference>
<dbReference type="SMART" id="SM00355">
    <property type="entry name" value="ZnF_C2H2"/>
    <property type="match status" value="4"/>
</dbReference>
<feature type="domain" description="C2H2-type" evidence="7">
    <location>
        <begin position="142"/>
        <end position="170"/>
    </location>
</feature>
<keyword evidence="2" id="KW-0677">Repeat</keyword>
<feature type="compositionally biased region" description="Polar residues" evidence="6">
    <location>
        <begin position="122"/>
        <end position="132"/>
    </location>
</feature>
<dbReference type="PANTHER" id="PTHR24379">
    <property type="entry name" value="KRAB AND ZINC FINGER DOMAIN-CONTAINING"/>
    <property type="match status" value="1"/>
</dbReference>
<accession>A0A6B9KI49</accession>
<dbReference type="GO" id="GO:0008270">
    <property type="term" value="F:zinc ion binding"/>
    <property type="evidence" value="ECO:0007669"/>
    <property type="project" value="UniProtKB-KW"/>
</dbReference>
<dbReference type="PANTHER" id="PTHR24379:SF121">
    <property type="entry name" value="C2H2-TYPE DOMAIN-CONTAINING PROTEIN"/>
    <property type="match status" value="1"/>
</dbReference>
<feature type="region of interest" description="Disordered" evidence="6">
    <location>
        <begin position="1"/>
        <end position="25"/>
    </location>
</feature>
<feature type="region of interest" description="Disordered" evidence="6">
    <location>
        <begin position="247"/>
        <end position="292"/>
    </location>
</feature>
<dbReference type="InterPro" id="IPR013087">
    <property type="entry name" value="Znf_C2H2_type"/>
</dbReference>
<organism evidence="8">
    <name type="scientific">Trametes gibbosa</name>
    <dbReference type="NCBI Taxonomy" id="160864"/>
    <lineage>
        <taxon>Eukaryota</taxon>
        <taxon>Fungi</taxon>
        <taxon>Dikarya</taxon>
        <taxon>Basidiomycota</taxon>
        <taxon>Agaricomycotina</taxon>
        <taxon>Agaricomycetes</taxon>
        <taxon>Polyporales</taxon>
        <taxon>Polyporaceae</taxon>
        <taxon>Trametes</taxon>
    </lineage>
</organism>
<sequence length="301" mass="32949">MSIKTSTYNPGIAVSSERREHESVPGHAKHVCIHVIAGAAVSYDRPIPVPALGSCTHSTSGESRRALPSLALSWDRMAKAKKPTVVCWQCNKSFKGETACQNHASDKRHQWRSPAAPRATPLTASSNKSQAIQVPKPSDLRWICARCGGSFDADVSFQSHYKTMHKEPNKIYLVTSGQRATTFRCSACAAVFLIESQLETHRASKNTCNKCDPHYSGEKALQVHMENFHRPTVLDVSTVSPIFTGSQLTPTSHSGPSMKHSAQSMKAASQLLVSQSTSPKTSCAKERERAPQGRYWHIPSV</sequence>
<evidence type="ECO:0000256" key="3">
    <source>
        <dbReference type="ARBA" id="ARBA00022771"/>
    </source>
</evidence>
<proteinExistence type="evidence at transcript level"/>
<dbReference type="EMBL" id="MK994964">
    <property type="protein sequence ID" value="QHA24594.1"/>
    <property type="molecule type" value="mRNA"/>
</dbReference>
<evidence type="ECO:0000256" key="2">
    <source>
        <dbReference type="ARBA" id="ARBA00022737"/>
    </source>
</evidence>
<dbReference type="InterPro" id="IPR036236">
    <property type="entry name" value="Znf_C2H2_sf"/>
</dbReference>
<evidence type="ECO:0000256" key="6">
    <source>
        <dbReference type="SAM" id="MobiDB-lite"/>
    </source>
</evidence>
<keyword evidence="1" id="KW-0479">Metal-binding</keyword>
<dbReference type="AlphaFoldDB" id="A0A6B9KI49"/>
<feature type="region of interest" description="Disordered" evidence="6">
    <location>
        <begin position="105"/>
        <end position="133"/>
    </location>
</feature>
<evidence type="ECO:0000313" key="8">
    <source>
        <dbReference type="EMBL" id="QHA24594.1"/>
    </source>
</evidence>
<reference evidence="8" key="1">
    <citation type="submission" date="2019-05" db="EMBL/GenBank/DDBJ databases">
        <title>Expression and analysis of primary metabolism gene in Lenzites gibbosa treated with wood chip.</title>
        <authorList>
            <person name="Chi Y."/>
            <person name="Zhang J."/>
            <person name="Li S."/>
        </authorList>
    </citation>
    <scope>NUCLEOTIDE SEQUENCE</scope>
</reference>
<keyword evidence="3 5" id="KW-0863">Zinc-finger</keyword>
<keyword evidence="4" id="KW-0862">Zinc</keyword>
<evidence type="ECO:0000259" key="7">
    <source>
        <dbReference type="PROSITE" id="PS50157"/>
    </source>
</evidence>
<evidence type="ECO:0000256" key="1">
    <source>
        <dbReference type="ARBA" id="ARBA00022723"/>
    </source>
</evidence>
<name>A0A6B9KI49_9APHY</name>
<evidence type="ECO:0000256" key="4">
    <source>
        <dbReference type="ARBA" id="ARBA00022833"/>
    </source>
</evidence>
<dbReference type="OrthoDB" id="2758344at2759"/>
<evidence type="ECO:0000256" key="5">
    <source>
        <dbReference type="PROSITE-ProRule" id="PRU00042"/>
    </source>
</evidence>